<evidence type="ECO:0008006" key="3">
    <source>
        <dbReference type="Google" id="ProtNLM"/>
    </source>
</evidence>
<dbReference type="EMBL" id="QUSY01003897">
    <property type="protein sequence ID" value="RHY15760.1"/>
    <property type="molecule type" value="Genomic_DNA"/>
</dbReference>
<protein>
    <recommendedName>
        <fullName evidence="3">Chromo domain-containing protein</fullName>
    </recommendedName>
</protein>
<organism evidence="1 2">
    <name type="scientific">Aphanomyces invadans</name>
    <dbReference type="NCBI Taxonomy" id="157072"/>
    <lineage>
        <taxon>Eukaryota</taxon>
        <taxon>Sar</taxon>
        <taxon>Stramenopiles</taxon>
        <taxon>Oomycota</taxon>
        <taxon>Saprolegniomycetes</taxon>
        <taxon>Saprolegniales</taxon>
        <taxon>Verrucalvaceae</taxon>
        <taxon>Aphanomyces</taxon>
    </lineage>
</organism>
<dbReference type="VEuPathDB" id="FungiDB:H310_15307"/>
<keyword evidence="2" id="KW-1185">Reference proteome</keyword>
<name>A0A418AFA5_9STRA</name>
<evidence type="ECO:0000313" key="1">
    <source>
        <dbReference type="EMBL" id="RHY15760.1"/>
    </source>
</evidence>
<dbReference type="AlphaFoldDB" id="A0A418AFA5"/>
<dbReference type="Proteomes" id="UP000285060">
    <property type="component" value="Unassembled WGS sequence"/>
</dbReference>
<comment type="caution">
    <text evidence="1">The sequence shown here is derived from an EMBL/GenBank/DDBJ whole genome shotgun (WGS) entry which is preliminary data.</text>
</comment>
<sequence length="179" mass="20421">MLDDARVKHMAQLKIALDQLLREVFTRSDKLRQQARGRCDKNTRVKFANFSVGDFVLVGTVVQRPTKLALQLRGPQQVVRVVTDHVMETQQLLATFDLSTHHACRLKMYHEGGREVTDDLVDQITFGDGGFHVERLEVESSWEPVDNLLEDIPIVLRKWCAAHKDEDHVADMMAHLGLP</sequence>
<accession>A0A418AFA5</accession>
<reference evidence="1 2" key="1">
    <citation type="submission" date="2018-08" db="EMBL/GenBank/DDBJ databases">
        <title>Aphanomyces genome sequencing and annotation.</title>
        <authorList>
            <person name="Minardi D."/>
            <person name="Oidtmann B."/>
            <person name="Van Der Giezen M."/>
            <person name="Studholme D.J."/>
        </authorList>
    </citation>
    <scope>NUCLEOTIDE SEQUENCE [LARGE SCALE GENOMIC DNA]</scope>
    <source>
        <strain evidence="1 2">NJM0002</strain>
    </source>
</reference>
<evidence type="ECO:0000313" key="2">
    <source>
        <dbReference type="Proteomes" id="UP000285060"/>
    </source>
</evidence>
<proteinExistence type="predicted"/>
<gene>
    <name evidence="1" type="ORF">DYB32_010727</name>
</gene>